<reference evidence="1" key="1">
    <citation type="submission" date="2018-05" db="EMBL/GenBank/DDBJ databases">
        <authorList>
            <person name="Lanie J.A."/>
            <person name="Ng W.-L."/>
            <person name="Kazmierczak K.M."/>
            <person name="Andrzejewski T.M."/>
            <person name="Davidsen T.M."/>
            <person name="Wayne K.J."/>
            <person name="Tettelin H."/>
            <person name="Glass J.I."/>
            <person name="Rusch D."/>
            <person name="Podicherti R."/>
            <person name="Tsui H.-C.T."/>
            <person name="Winkler M.E."/>
        </authorList>
    </citation>
    <scope>NUCLEOTIDE SEQUENCE</scope>
</reference>
<feature type="non-terminal residue" evidence="1">
    <location>
        <position position="1"/>
    </location>
</feature>
<proteinExistence type="predicted"/>
<dbReference type="Gene3D" id="1.50.10.10">
    <property type="match status" value="1"/>
</dbReference>
<evidence type="ECO:0008006" key="2">
    <source>
        <dbReference type="Google" id="ProtNLM"/>
    </source>
</evidence>
<dbReference type="EMBL" id="UINC01000928">
    <property type="protein sequence ID" value="SUZ64211.1"/>
    <property type="molecule type" value="Genomic_DNA"/>
</dbReference>
<sequence>VLTEDQITATASTIVEQQSHEGMILWFPDGHADTWNHTEAAMALSAAGFLDAADRAYEWLAKTQRPDGSWHHYYLVDGVEDAKVDTNCCAYVATGVWHHYLTTEDPSFLRDMWPVVSRSLDFVAGHQSASGHIPWAIHTSGTPWSYSLITATSSTYHSLRCGLAIAQRLGKEQPEWEFAAVRLVDLLQRHEAEFEPKRRWAMDWYYPVLTGVLSGEVASQRLAARFDDFVLESHGVRCVSDQPWVTAAETCECAMAYLAIGDETAARNLFESIQPLRDTDGAYFTGMVYPERITFPDGERSTYSSAAVVLAADALDRRSPASRLTLGEGLPSLQ</sequence>
<accession>A0A381PB56</accession>
<name>A0A381PB56_9ZZZZ</name>
<gene>
    <name evidence="1" type="ORF">METZ01_LOCUS17065</name>
</gene>
<dbReference type="GO" id="GO:0005975">
    <property type="term" value="P:carbohydrate metabolic process"/>
    <property type="evidence" value="ECO:0007669"/>
    <property type="project" value="InterPro"/>
</dbReference>
<evidence type="ECO:0000313" key="1">
    <source>
        <dbReference type="EMBL" id="SUZ64211.1"/>
    </source>
</evidence>
<protein>
    <recommendedName>
        <fullName evidence="2">Prenyltransferase</fullName>
    </recommendedName>
</protein>
<dbReference type="SUPFAM" id="SSF48208">
    <property type="entry name" value="Six-hairpin glycosidases"/>
    <property type="match status" value="1"/>
</dbReference>
<dbReference type="InterPro" id="IPR012341">
    <property type="entry name" value="6hp_glycosidase-like_sf"/>
</dbReference>
<dbReference type="AlphaFoldDB" id="A0A381PB56"/>
<organism evidence="1">
    <name type="scientific">marine metagenome</name>
    <dbReference type="NCBI Taxonomy" id="408172"/>
    <lineage>
        <taxon>unclassified sequences</taxon>
        <taxon>metagenomes</taxon>
        <taxon>ecological metagenomes</taxon>
    </lineage>
</organism>
<dbReference type="InterPro" id="IPR008928">
    <property type="entry name" value="6-hairpin_glycosidase_sf"/>
</dbReference>